<protein>
    <recommendedName>
        <fullName evidence="5">Radical SAM core domain-containing protein</fullName>
    </recommendedName>
</protein>
<dbReference type="GO" id="GO:0051536">
    <property type="term" value="F:iron-sulfur cluster binding"/>
    <property type="evidence" value="ECO:0007669"/>
    <property type="project" value="UniProtKB-KW"/>
</dbReference>
<comment type="caution">
    <text evidence="6">The sequence shown here is derived from an EMBL/GenBank/DDBJ whole genome shotgun (WGS) entry which is preliminary data.</text>
</comment>
<keyword evidence="1" id="KW-0949">S-adenosyl-L-methionine</keyword>
<gene>
    <name evidence="6" type="ORF">COS47_01340</name>
</gene>
<evidence type="ECO:0000256" key="4">
    <source>
        <dbReference type="ARBA" id="ARBA00023014"/>
    </source>
</evidence>
<dbReference type="EMBL" id="PEUV01000028">
    <property type="protein sequence ID" value="PIV12672.1"/>
    <property type="molecule type" value="Genomic_DNA"/>
</dbReference>
<evidence type="ECO:0000256" key="3">
    <source>
        <dbReference type="ARBA" id="ARBA00023004"/>
    </source>
</evidence>
<dbReference type="PANTHER" id="PTHR11228">
    <property type="entry name" value="RADICAL SAM DOMAIN PROTEIN"/>
    <property type="match status" value="1"/>
</dbReference>
<dbReference type="SFLD" id="SFLDS00029">
    <property type="entry name" value="Radical_SAM"/>
    <property type="match status" value="1"/>
</dbReference>
<name>A0A2M7BYB3_9BACT</name>
<dbReference type="GO" id="GO:0046872">
    <property type="term" value="F:metal ion binding"/>
    <property type="evidence" value="ECO:0007669"/>
    <property type="project" value="UniProtKB-KW"/>
</dbReference>
<dbReference type="AlphaFoldDB" id="A0A2M7BYB3"/>
<dbReference type="InterPro" id="IPR058240">
    <property type="entry name" value="rSAM_sf"/>
</dbReference>
<dbReference type="Pfam" id="PF04055">
    <property type="entry name" value="Radical_SAM"/>
    <property type="match status" value="1"/>
</dbReference>
<dbReference type="CDD" id="cd01335">
    <property type="entry name" value="Radical_SAM"/>
    <property type="match status" value="1"/>
</dbReference>
<dbReference type="Gene3D" id="3.20.20.70">
    <property type="entry name" value="Aldolase class I"/>
    <property type="match status" value="1"/>
</dbReference>
<evidence type="ECO:0000256" key="2">
    <source>
        <dbReference type="ARBA" id="ARBA00022723"/>
    </source>
</evidence>
<proteinExistence type="predicted"/>
<dbReference type="SFLD" id="SFLDG01067">
    <property type="entry name" value="SPASM/twitch_domain_containing"/>
    <property type="match status" value="1"/>
</dbReference>
<dbReference type="InterPro" id="IPR007197">
    <property type="entry name" value="rSAM"/>
</dbReference>
<keyword evidence="2" id="KW-0479">Metal-binding</keyword>
<sequence>MIFVQVAGPLLMLLQEICSDQIHYAGIIKREMRMDIAFNVTRRCNKGCDYCYLDLTGEDLPYSDIRRIMNEVEVDTVTLTGGEPLKHPRFANILLLISGLGHHIHLLTNGILLKGKNLEMIVAAKPELFVTYNCPDQKIRQQLADAHKCGLDVNVNHVLTHQTLSMLGKACEDISFAKSILLLYPTNMEKNNVRMYGPEEWLPLLGRAIDIVSQFDIKTYFEQAFTERNSELARSPPCPTGKDIFIDVDGSSYPCCLLVDSIGGYKGARPIKYNVKRCDFLRRNQMPPESRYVRICPISVTDLYDKHFIFPSHIGEK</sequence>
<dbReference type="InterPro" id="IPR013785">
    <property type="entry name" value="Aldolase_TIM"/>
</dbReference>
<dbReference type="SUPFAM" id="SSF102114">
    <property type="entry name" value="Radical SAM enzymes"/>
    <property type="match status" value="1"/>
</dbReference>
<feature type="domain" description="Radical SAM core" evidence="5">
    <location>
        <begin position="39"/>
        <end position="131"/>
    </location>
</feature>
<dbReference type="Proteomes" id="UP000230324">
    <property type="component" value="Unassembled WGS sequence"/>
</dbReference>
<keyword evidence="4" id="KW-0411">Iron-sulfur</keyword>
<reference evidence="7" key="1">
    <citation type="submission" date="2017-09" db="EMBL/GenBank/DDBJ databases">
        <title>Depth-based differentiation of microbial function through sediment-hosted aquifers and enrichment of novel symbionts in the deep terrestrial subsurface.</title>
        <authorList>
            <person name="Probst A.J."/>
            <person name="Ladd B."/>
            <person name="Jarett J.K."/>
            <person name="Geller-Mcgrath D.E."/>
            <person name="Sieber C.M.K."/>
            <person name="Emerson J.B."/>
            <person name="Anantharaman K."/>
            <person name="Thomas B.C."/>
            <person name="Malmstrom R."/>
            <person name="Stieglmeier M."/>
            <person name="Klingl A."/>
            <person name="Woyke T."/>
            <person name="Ryan C.M."/>
            <person name="Banfield J.F."/>
        </authorList>
    </citation>
    <scope>NUCLEOTIDE SEQUENCE [LARGE SCALE GENOMIC DNA]</scope>
</reference>
<evidence type="ECO:0000256" key="1">
    <source>
        <dbReference type="ARBA" id="ARBA00022691"/>
    </source>
</evidence>
<dbReference type="GO" id="GO:0003824">
    <property type="term" value="F:catalytic activity"/>
    <property type="evidence" value="ECO:0007669"/>
    <property type="project" value="InterPro"/>
</dbReference>
<organism evidence="6 7">
    <name type="scientific">Candidatus Nealsonbacteria bacterium CG03_land_8_20_14_0_80_36_12</name>
    <dbReference type="NCBI Taxonomy" id="1974701"/>
    <lineage>
        <taxon>Bacteria</taxon>
        <taxon>Candidatus Nealsoniibacteriota</taxon>
    </lineage>
</organism>
<evidence type="ECO:0000313" key="7">
    <source>
        <dbReference type="Proteomes" id="UP000230324"/>
    </source>
</evidence>
<accession>A0A2M7BYB3</accession>
<dbReference type="InterPro" id="IPR050377">
    <property type="entry name" value="Radical_SAM_PqqE_MftC-like"/>
</dbReference>
<keyword evidence="3" id="KW-0408">Iron</keyword>
<evidence type="ECO:0000313" key="6">
    <source>
        <dbReference type="EMBL" id="PIV12672.1"/>
    </source>
</evidence>
<evidence type="ECO:0000259" key="5">
    <source>
        <dbReference type="Pfam" id="PF04055"/>
    </source>
</evidence>
<dbReference type="PANTHER" id="PTHR11228:SF7">
    <property type="entry name" value="PQQA PEPTIDE CYCLASE"/>
    <property type="match status" value="1"/>
</dbReference>